<dbReference type="InterPro" id="IPR036249">
    <property type="entry name" value="Thioredoxin-like_sf"/>
</dbReference>
<dbReference type="Proteomes" id="UP000254869">
    <property type="component" value="Unassembled WGS sequence"/>
</dbReference>
<keyword evidence="1" id="KW-1015">Disulfide bond</keyword>
<dbReference type="InterPro" id="IPR017937">
    <property type="entry name" value="Thioredoxin_CS"/>
</dbReference>
<dbReference type="SUPFAM" id="SSF52833">
    <property type="entry name" value="Thioredoxin-like"/>
    <property type="match status" value="1"/>
</dbReference>
<dbReference type="STRING" id="1210086.GCA_001613105_05419"/>
<dbReference type="PROSITE" id="PS51352">
    <property type="entry name" value="THIOREDOXIN_2"/>
    <property type="match status" value="1"/>
</dbReference>
<evidence type="ECO:0000259" key="2">
    <source>
        <dbReference type="PROSITE" id="PS51352"/>
    </source>
</evidence>
<sequence>MSTQVLTEQTFQRTVASGAIVLVDYWADWCGWCDRFAPIFEESSNQHRDIVHGTVDAEAETGLAAAAQITSLPTLQAFRGGLMVYSNPGFQTAAQLEDLIQQIMWLDMDAVRRELQEQIPGFTDPLADPAPTGPAPTAGLAAGGSAYGWPGLRLR</sequence>
<dbReference type="Pfam" id="PF00085">
    <property type="entry name" value="Thioredoxin"/>
    <property type="match status" value="1"/>
</dbReference>
<evidence type="ECO:0000256" key="1">
    <source>
        <dbReference type="ARBA" id="ARBA00023157"/>
    </source>
</evidence>
<dbReference type="PANTHER" id="PTHR46115">
    <property type="entry name" value="THIOREDOXIN-LIKE PROTEIN 1"/>
    <property type="match status" value="1"/>
</dbReference>
<accession>A0A370HZH3</accession>
<organism evidence="3 4">
    <name type="scientific">Nocardia pseudobrasiliensis</name>
    <dbReference type="NCBI Taxonomy" id="45979"/>
    <lineage>
        <taxon>Bacteria</taxon>
        <taxon>Bacillati</taxon>
        <taxon>Actinomycetota</taxon>
        <taxon>Actinomycetes</taxon>
        <taxon>Mycobacteriales</taxon>
        <taxon>Nocardiaceae</taxon>
        <taxon>Nocardia</taxon>
    </lineage>
</organism>
<evidence type="ECO:0000313" key="3">
    <source>
        <dbReference type="EMBL" id="RDI63917.1"/>
    </source>
</evidence>
<keyword evidence="4" id="KW-1185">Reference proteome</keyword>
<dbReference type="PRINTS" id="PR00421">
    <property type="entry name" value="THIOREDOXIN"/>
</dbReference>
<comment type="caution">
    <text evidence="3">The sequence shown here is derived from an EMBL/GenBank/DDBJ whole genome shotgun (WGS) entry which is preliminary data.</text>
</comment>
<feature type="domain" description="Thioredoxin" evidence="2">
    <location>
        <begin position="1"/>
        <end position="105"/>
    </location>
</feature>
<dbReference type="CDD" id="cd02947">
    <property type="entry name" value="TRX_family"/>
    <property type="match status" value="1"/>
</dbReference>
<evidence type="ECO:0000313" key="4">
    <source>
        <dbReference type="Proteomes" id="UP000254869"/>
    </source>
</evidence>
<dbReference type="Gene3D" id="3.40.30.10">
    <property type="entry name" value="Glutaredoxin"/>
    <property type="match status" value="1"/>
</dbReference>
<dbReference type="EMBL" id="QQBC01000009">
    <property type="protein sequence ID" value="RDI63917.1"/>
    <property type="molecule type" value="Genomic_DNA"/>
</dbReference>
<dbReference type="AlphaFoldDB" id="A0A370HZH3"/>
<dbReference type="RefSeq" id="WP_068003338.1">
    <property type="nucleotide sequence ID" value="NZ_QQBC01000009.1"/>
</dbReference>
<reference evidence="3 4" key="1">
    <citation type="submission" date="2018-07" db="EMBL/GenBank/DDBJ databases">
        <title>Genomic Encyclopedia of Type Strains, Phase IV (KMG-IV): sequencing the most valuable type-strain genomes for metagenomic binning, comparative biology and taxonomic classification.</title>
        <authorList>
            <person name="Goeker M."/>
        </authorList>
    </citation>
    <scope>NUCLEOTIDE SEQUENCE [LARGE SCALE GENOMIC DNA]</scope>
    <source>
        <strain evidence="3 4">DSM 44290</strain>
    </source>
</reference>
<dbReference type="InterPro" id="IPR013766">
    <property type="entry name" value="Thioredoxin_domain"/>
</dbReference>
<dbReference type="PROSITE" id="PS00194">
    <property type="entry name" value="THIOREDOXIN_1"/>
    <property type="match status" value="1"/>
</dbReference>
<name>A0A370HZH3_9NOCA</name>
<protein>
    <submittedName>
        <fullName evidence="3">Thioredoxin 1</fullName>
    </submittedName>
</protein>
<proteinExistence type="predicted"/>
<gene>
    <name evidence="3" type="ORF">DFR76_109257</name>
</gene>